<dbReference type="Pfam" id="PF00439">
    <property type="entry name" value="Bromodomain"/>
    <property type="match status" value="1"/>
</dbReference>
<protein>
    <submittedName>
        <fullName evidence="9">Bromodomain-containing protein 7</fullName>
    </submittedName>
</protein>
<name>A0A1W0WPY5_HYPEX</name>
<keyword evidence="3 6" id="KW-0103">Bromodomain</keyword>
<evidence type="ECO:0000313" key="9">
    <source>
        <dbReference type="EMBL" id="OQV17249.1"/>
    </source>
</evidence>
<feature type="region of interest" description="Disordered" evidence="7">
    <location>
        <begin position="173"/>
        <end position="222"/>
    </location>
</feature>
<dbReference type="InterPro" id="IPR021900">
    <property type="entry name" value="DUF3512"/>
</dbReference>
<sequence>MSLQKRLRVVLPVFVRVEDSHHSHCCAQALMQGAPDQMFELDNVTGLYYRKDDTLKGNPGPAVTAMMDDHRYGSQIGQAASITRREDELSQLLLLRISIGGQAGGLPDHVWYISDGAVVDMDDSSFYAYHTKKSSTFPLFISQSAAFPATAPGNSKFPRMSLKRKIRFSNLSASNNGSEASTSSAGMDAFPDESTKSSEDPFAYPTGGAGSETSSLTSEGTKKPKLLLKLGGAAKKNLPPPPGAALGSSPLLGLLAPTISMEAPAAAAATTPVKVDLGRYPNGRKKTDRKKKKTPKVEDVSVKELLSHVEDAQHAPPQPFQPKPEFLFPSIPPTRHLSFADLAAESSNLSLSMAESSSSQQPQPSTPPLPTESAGPSSDPFEQLLHYYLTHLERKDIHKFFHFPITDMLAPGYSAVVKHPMDFSTMRKKLARGWYESLSQFKGDFDLMCSNAMIYNEQDTIYSRFARKMSRSGAKVMSKERLSNARRVVPRLDSIPPHLLVIETQSRSLKGHHHHRHRIPTGLLAAPALAASTSRETPDTGRDLPEVVEVHRVTDAADEVTTGYDDYVGSMSPSKFRTGSLSGPYEHIPQENAEEILTQLRAAGKEVAERLTTRNTKLVMPQRQADGSVSLNILNPDARSNMTIGALSGPLKTGSVRLPRFDQRAKMESSSVFNQFYKDYGVFSTHAPVYNSKGAVFTKDEIDMLRSAYGSDRGVAYAESLLRWAQQVKHPVVRKSIEKLLNDHSGGEHSDLVVLLNDRILARSEEERQKMSVPVALQESVRGQDLPRLDGSDAALAKLKNLSNDGIDVSFLDALSPELLKAPPKMTTVVAGINPAELLSMNGELLHQLYLEQTKRLVTAPTAQLGNIPAPADTEYALAEEAVASLAKLIALSKPEDVVSSVGVRKALNFVQALVYGVSFLTDGNSGTMENIAGTSGNIAGTNGKITGTSKTSCFTPAGTGIFSSQIKKAPEDRESASVMKLTKKEWRNDTN</sequence>
<comment type="subcellular location">
    <subcellularLocation>
        <location evidence="1">Nucleus</location>
    </subcellularLocation>
</comment>
<dbReference type="OrthoDB" id="21648at2759"/>
<dbReference type="InterPro" id="IPR001487">
    <property type="entry name" value="Bromodomain"/>
</dbReference>
<dbReference type="PROSITE" id="PS50014">
    <property type="entry name" value="BROMODOMAIN_2"/>
    <property type="match status" value="1"/>
</dbReference>
<feature type="compositionally biased region" description="Polar residues" evidence="7">
    <location>
        <begin position="173"/>
        <end position="185"/>
    </location>
</feature>
<feature type="region of interest" description="Disordered" evidence="7">
    <location>
        <begin position="276"/>
        <end position="300"/>
    </location>
</feature>
<evidence type="ECO:0000256" key="5">
    <source>
        <dbReference type="ARBA" id="ARBA00023242"/>
    </source>
</evidence>
<feature type="domain" description="Bromo" evidence="8">
    <location>
        <begin position="393"/>
        <end position="463"/>
    </location>
</feature>
<evidence type="ECO:0000256" key="6">
    <source>
        <dbReference type="PROSITE-ProRule" id="PRU00035"/>
    </source>
</evidence>
<gene>
    <name evidence="9" type="ORF">BV898_08646</name>
</gene>
<feature type="compositionally biased region" description="Basic residues" evidence="7">
    <location>
        <begin position="282"/>
        <end position="294"/>
    </location>
</feature>
<dbReference type="PANTHER" id="PTHR22881:SF27">
    <property type="entry name" value="BROMODOMAIN CONTAINING 7_9"/>
    <property type="match status" value="1"/>
</dbReference>
<dbReference type="Gene3D" id="1.20.920.10">
    <property type="entry name" value="Bromodomain-like"/>
    <property type="match status" value="1"/>
</dbReference>
<dbReference type="Pfam" id="PF12024">
    <property type="entry name" value="DUF3512"/>
    <property type="match status" value="1"/>
</dbReference>
<dbReference type="GO" id="GO:0005634">
    <property type="term" value="C:nucleus"/>
    <property type="evidence" value="ECO:0007669"/>
    <property type="project" value="UniProtKB-SubCell"/>
</dbReference>
<reference evidence="10" key="1">
    <citation type="submission" date="2017-01" db="EMBL/GenBank/DDBJ databases">
        <title>Comparative genomics of anhydrobiosis in the tardigrade Hypsibius dujardini.</title>
        <authorList>
            <person name="Yoshida Y."/>
            <person name="Koutsovoulos G."/>
            <person name="Laetsch D."/>
            <person name="Stevens L."/>
            <person name="Kumar S."/>
            <person name="Horikawa D."/>
            <person name="Ishino K."/>
            <person name="Komine S."/>
            <person name="Tomita M."/>
            <person name="Blaxter M."/>
            <person name="Arakawa K."/>
        </authorList>
    </citation>
    <scope>NUCLEOTIDE SEQUENCE [LARGE SCALE GENOMIC DNA]</scope>
    <source>
        <strain evidence="10">Z151</strain>
    </source>
</reference>
<evidence type="ECO:0000259" key="8">
    <source>
        <dbReference type="PROSITE" id="PS50014"/>
    </source>
</evidence>
<feature type="region of interest" description="Disordered" evidence="7">
    <location>
        <begin position="350"/>
        <end position="377"/>
    </location>
</feature>
<dbReference type="AlphaFoldDB" id="A0A1W0WPY5"/>
<proteinExistence type="predicted"/>
<evidence type="ECO:0000256" key="2">
    <source>
        <dbReference type="ARBA" id="ARBA00023015"/>
    </source>
</evidence>
<organism evidence="9 10">
    <name type="scientific">Hypsibius exemplaris</name>
    <name type="common">Freshwater tardigrade</name>
    <dbReference type="NCBI Taxonomy" id="2072580"/>
    <lineage>
        <taxon>Eukaryota</taxon>
        <taxon>Metazoa</taxon>
        <taxon>Ecdysozoa</taxon>
        <taxon>Tardigrada</taxon>
        <taxon>Eutardigrada</taxon>
        <taxon>Parachela</taxon>
        <taxon>Hypsibioidea</taxon>
        <taxon>Hypsibiidae</taxon>
        <taxon>Hypsibius</taxon>
    </lineage>
</organism>
<dbReference type="PANTHER" id="PTHR22881">
    <property type="entry name" value="BROMODOMAIN CONTAINING PROTEIN"/>
    <property type="match status" value="1"/>
</dbReference>
<dbReference type="Proteomes" id="UP000192578">
    <property type="component" value="Unassembled WGS sequence"/>
</dbReference>
<evidence type="ECO:0000256" key="7">
    <source>
        <dbReference type="SAM" id="MobiDB-lite"/>
    </source>
</evidence>
<dbReference type="GO" id="GO:0006357">
    <property type="term" value="P:regulation of transcription by RNA polymerase II"/>
    <property type="evidence" value="ECO:0007669"/>
    <property type="project" value="TreeGrafter"/>
</dbReference>
<comment type="caution">
    <text evidence="9">The sequence shown here is derived from an EMBL/GenBank/DDBJ whole genome shotgun (WGS) entry which is preliminary data.</text>
</comment>
<dbReference type="InterPro" id="IPR051831">
    <property type="entry name" value="Bromodomain_contain_prot"/>
</dbReference>
<evidence type="ECO:0000256" key="4">
    <source>
        <dbReference type="ARBA" id="ARBA00023163"/>
    </source>
</evidence>
<evidence type="ECO:0000256" key="1">
    <source>
        <dbReference type="ARBA" id="ARBA00004123"/>
    </source>
</evidence>
<accession>A0A1W0WPY5</accession>
<dbReference type="SMART" id="SM00297">
    <property type="entry name" value="BROMO"/>
    <property type="match status" value="1"/>
</dbReference>
<dbReference type="PRINTS" id="PR00503">
    <property type="entry name" value="BROMODOMAIN"/>
</dbReference>
<dbReference type="EMBL" id="MTYJ01000063">
    <property type="protein sequence ID" value="OQV17249.1"/>
    <property type="molecule type" value="Genomic_DNA"/>
</dbReference>
<keyword evidence="4" id="KW-0804">Transcription</keyword>
<dbReference type="SUPFAM" id="SSF47370">
    <property type="entry name" value="Bromodomain"/>
    <property type="match status" value="1"/>
</dbReference>
<keyword evidence="10" id="KW-1185">Reference proteome</keyword>
<evidence type="ECO:0000313" key="10">
    <source>
        <dbReference type="Proteomes" id="UP000192578"/>
    </source>
</evidence>
<dbReference type="InterPro" id="IPR036427">
    <property type="entry name" value="Bromodomain-like_sf"/>
</dbReference>
<keyword evidence="2" id="KW-0805">Transcription regulation</keyword>
<feature type="compositionally biased region" description="Low complexity" evidence="7">
    <location>
        <begin position="350"/>
        <end position="363"/>
    </location>
</feature>
<evidence type="ECO:0000256" key="3">
    <source>
        <dbReference type="ARBA" id="ARBA00023117"/>
    </source>
</evidence>
<keyword evidence="5" id="KW-0539">Nucleus</keyword>